<dbReference type="EMBL" id="JANQDX010000010">
    <property type="protein sequence ID" value="KAL0917127.1"/>
    <property type="molecule type" value="Genomic_DNA"/>
</dbReference>
<protein>
    <submittedName>
        <fullName evidence="1">Uncharacterized protein</fullName>
    </submittedName>
</protein>
<gene>
    <name evidence="1" type="ORF">M5K25_012174</name>
</gene>
<dbReference type="Proteomes" id="UP001552299">
    <property type="component" value="Unassembled WGS sequence"/>
</dbReference>
<name>A0ABD0V3B7_DENTH</name>
<evidence type="ECO:0000313" key="2">
    <source>
        <dbReference type="Proteomes" id="UP001552299"/>
    </source>
</evidence>
<accession>A0ABD0V3B7</accession>
<comment type="caution">
    <text evidence="1">The sequence shown here is derived from an EMBL/GenBank/DDBJ whole genome shotgun (WGS) entry which is preliminary data.</text>
</comment>
<proteinExistence type="predicted"/>
<sequence>MWTTPWRDKWITFFSRLYRPSRSIFLLGVGKSLVIHRILRRRSWVNIKSITSKREYLEEFLIWIDNLKGSIDSYDLLDSQRVENAKMKMNIMLPSSVSLKSLATHVINVSKYKSIQCPLKSIIRTNKRFICEPKLLIDNELMFECETELIISSKSLEARKAGHKLLNRFESPRKGLRLFLLPHLLLRSGTNVKH</sequence>
<evidence type="ECO:0000313" key="1">
    <source>
        <dbReference type="EMBL" id="KAL0917127.1"/>
    </source>
</evidence>
<reference evidence="1 2" key="1">
    <citation type="journal article" date="2024" name="Plant Biotechnol. J.">
        <title>Dendrobium thyrsiflorum genome and its molecular insights into genes involved in important horticultural traits.</title>
        <authorList>
            <person name="Chen B."/>
            <person name="Wang J.Y."/>
            <person name="Zheng P.J."/>
            <person name="Li K.L."/>
            <person name="Liang Y.M."/>
            <person name="Chen X.F."/>
            <person name="Zhang C."/>
            <person name="Zhao X."/>
            <person name="He X."/>
            <person name="Zhang G.Q."/>
            <person name="Liu Z.J."/>
            <person name="Xu Q."/>
        </authorList>
    </citation>
    <scope>NUCLEOTIDE SEQUENCE [LARGE SCALE GENOMIC DNA]</scope>
    <source>
        <strain evidence="1">GZMU011</strain>
    </source>
</reference>
<dbReference type="AlphaFoldDB" id="A0ABD0V3B7"/>
<organism evidence="1 2">
    <name type="scientific">Dendrobium thyrsiflorum</name>
    <name type="common">Pinecone-like raceme dendrobium</name>
    <name type="synonym">Orchid</name>
    <dbReference type="NCBI Taxonomy" id="117978"/>
    <lineage>
        <taxon>Eukaryota</taxon>
        <taxon>Viridiplantae</taxon>
        <taxon>Streptophyta</taxon>
        <taxon>Embryophyta</taxon>
        <taxon>Tracheophyta</taxon>
        <taxon>Spermatophyta</taxon>
        <taxon>Magnoliopsida</taxon>
        <taxon>Liliopsida</taxon>
        <taxon>Asparagales</taxon>
        <taxon>Orchidaceae</taxon>
        <taxon>Epidendroideae</taxon>
        <taxon>Malaxideae</taxon>
        <taxon>Dendrobiinae</taxon>
        <taxon>Dendrobium</taxon>
    </lineage>
</organism>
<keyword evidence="2" id="KW-1185">Reference proteome</keyword>